<evidence type="ECO:0000313" key="3">
    <source>
        <dbReference type="Proteomes" id="UP001305779"/>
    </source>
</evidence>
<feature type="compositionally biased region" description="Acidic residues" evidence="1">
    <location>
        <begin position="8"/>
        <end position="19"/>
    </location>
</feature>
<dbReference type="EMBL" id="JAXOVC010000005">
    <property type="protein sequence ID" value="KAK4501225.1"/>
    <property type="molecule type" value="Genomic_DNA"/>
</dbReference>
<feature type="compositionally biased region" description="Basic residues" evidence="1">
    <location>
        <begin position="155"/>
        <end position="168"/>
    </location>
</feature>
<protein>
    <submittedName>
        <fullName evidence="2">Uncharacterized protein</fullName>
    </submittedName>
</protein>
<feature type="region of interest" description="Disordered" evidence="1">
    <location>
        <begin position="271"/>
        <end position="291"/>
    </location>
</feature>
<organism evidence="2 3">
    <name type="scientific">Zasmidium cellare</name>
    <name type="common">Wine cellar mold</name>
    <name type="synonym">Racodium cellare</name>
    <dbReference type="NCBI Taxonomy" id="395010"/>
    <lineage>
        <taxon>Eukaryota</taxon>
        <taxon>Fungi</taxon>
        <taxon>Dikarya</taxon>
        <taxon>Ascomycota</taxon>
        <taxon>Pezizomycotina</taxon>
        <taxon>Dothideomycetes</taxon>
        <taxon>Dothideomycetidae</taxon>
        <taxon>Mycosphaerellales</taxon>
        <taxon>Mycosphaerellaceae</taxon>
        <taxon>Zasmidium</taxon>
    </lineage>
</organism>
<comment type="caution">
    <text evidence="2">The sequence shown here is derived from an EMBL/GenBank/DDBJ whole genome shotgun (WGS) entry which is preliminary data.</text>
</comment>
<feature type="region of interest" description="Disordered" evidence="1">
    <location>
        <begin position="1"/>
        <end position="35"/>
    </location>
</feature>
<sequence length="329" mass="35769">MSSSEYEYVPEDEQDEDVKVEEGETPKTRKSAKGPEKDQLVLLCIEYIVGREGVELDWDLVAKEVEPYCTGEAIKQHLSKLRAARLSASQKNPPKLTRKTIINARKKGNPLLDTSKTPKTPKRRVRKDSAHGDESDGEEEPPKPGPKTTSLLHLTKTRSKATPRKRKVKQEPEDDMGCLASKPTNGDDAPARRAVAPARKKKKAPKPTLPPNFPEESTSPAPPIPPAVEPALPADDGGAWSTGVVWHPQNWAASHEAGGGDEGIVPLQRARGGTYWEPPPPGLTFGGDGALPDPFRVEEDLALPSSVGGDPSWDTLLDGEYGEGDYWGM</sequence>
<reference evidence="2 3" key="1">
    <citation type="journal article" date="2023" name="G3 (Bethesda)">
        <title>A chromosome-level genome assembly of Zasmidium syzygii isolated from banana leaves.</title>
        <authorList>
            <person name="van Westerhoven A.C."/>
            <person name="Mehrabi R."/>
            <person name="Talebi R."/>
            <person name="Steentjes M.B.F."/>
            <person name="Corcolon B."/>
            <person name="Chong P.A."/>
            <person name="Kema G.H.J."/>
            <person name="Seidl M.F."/>
        </authorList>
    </citation>
    <scope>NUCLEOTIDE SEQUENCE [LARGE SCALE GENOMIC DNA]</scope>
    <source>
        <strain evidence="2 3">P124</strain>
    </source>
</reference>
<feature type="compositionally biased region" description="Basic and acidic residues" evidence="1">
    <location>
        <begin position="20"/>
        <end position="35"/>
    </location>
</feature>
<accession>A0ABR0EJ90</accession>
<evidence type="ECO:0000256" key="1">
    <source>
        <dbReference type="SAM" id="MobiDB-lite"/>
    </source>
</evidence>
<keyword evidence="3" id="KW-1185">Reference proteome</keyword>
<name>A0ABR0EJ90_ZASCE</name>
<gene>
    <name evidence="2" type="ORF">PRZ48_007032</name>
</gene>
<proteinExistence type="predicted"/>
<evidence type="ECO:0000313" key="2">
    <source>
        <dbReference type="EMBL" id="KAK4501225.1"/>
    </source>
</evidence>
<feature type="region of interest" description="Disordered" evidence="1">
    <location>
        <begin position="86"/>
        <end position="243"/>
    </location>
</feature>
<dbReference type="Proteomes" id="UP001305779">
    <property type="component" value="Unassembled WGS sequence"/>
</dbReference>